<dbReference type="EMBL" id="MU826359">
    <property type="protein sequence ID" value="KAJ7379141.1"/>
    <property type="molecule type" value="Genomic_DNA"/>
</dbReference>
<organism evidence="10 11">
    <name type="scientific">Desmophyllum pertusum</name>
    <dbReference type="NCBI Taxonomy" id="174260"/>
    <lineage>
        <taxon>Eukaryota</taxon>
        <taxon>Metazoa</taxon>
        <taxon>Cnidaria</taxon>
        <taxon>Anthozoa</taxon>
        <taxon>Hexacorallia</taxon>
        <taxon>Scleractinia</taxon>
        <taxon>Caryophylliina</taxon>
        <taxon>Caryophylliidae</taxon>
        <taxon>Desmophyllum</taxon>
    </lineage>
</organism>
<comment type="caution">
    <text evidence="10">The sequence shown here is derived from an EMBL/GenBank/DDBJ whole genome shotgun (WGS) entry which is preliminary data.</text>
</comment>
<comment type="caution">
    <text evidence="6">Lacks conserved residue(s) required for the propagation of feature annotation.</text>
</comment>
<feature type="binding site" evidence="6">
    <location>
        <position position="157"/>
    </location>
    <ligand>
        <name>Zn(2+)</name>
        <dbReference type="ChEBI" id="CHEBI:29105"/>
        <note>catalytic</note>
    </ligand>
</feature>
<gene>
    <name evidence="10" type="ORF">OS493_017639</name>
</gene>
<proteinExistence type="predicted"/>
<dbReference type="Proteomes" id="UP001163046">
    <property type="component" value="Unassembled WGS sequence"/>
</dbReference>
<keyword evidence="3 6" id="KW-0378">Hydrolase</keyword>
<evidence type="ECO:0000256" key="2">
    <source>
        <dbReference type="ARBA" id="ARBA00022723"/>
    </source>
</evidence>
<feature type="binding site" evidence="6">
    <location>
        <position position="163"/>
    </location>
    <ligand>
        <name>Zn(2+)</name>
        <dbReference type="ChEBI" id="CHEBI:29105"/>
        <note>catalytic</note>
    </ligand>
</feature>
<dbReference type="InterPro" id="IPR001506">
    <property type="entry name" value="Peptidase_M12A"/>
</dbReference>
<dbReference type="OrthoDB" id="291007at2759"/>
<evidence type="ECO:0000256" key="1">
    <source>
        <dbReference type="ARBA" id="ARBA00022670"/>
    </source>
</evidence>
<dbReference type="PANTHER" id="PTHR10127:SF780">
    <property type="entry name" value="METALLOENDOPEPTIDASE"/>
    <property type="match status" value="1"/>
</dbReference>
<dbReference type="PRINTS" id="PR00480">
    <property type="entry name" value="ASTACIN"/>
</dbReference>
<dbReference type="InterPro" id="IPR034035">
    <property type="entry name" value="Astacin-like_dom"/>
</dbReference>
<keyword evidence="11" id="KW-1185">Reference proteome</keyword>
<comment type="cofactor">
    <cofactor evidence="6 7">
        <name>Zn(2+)</name>
        <dbReference type="ChEBI" id="CHEBI:29105"/>
    </cofactor>
    <text evidence="6 7">Binds 1 zinc ion per subunit.</text>
</comment>
<dbReference type="GO" id="GO:0008270">
    <property type="term" value="F:zinc ion binding"/>
    <property type="evidence" value="ECO:0007669"/>
    <property type="project" value="UniProtKB-UniRule"/>
</dbReference>
<evidence type="ECO:0000256" key="4">
    <source>
        <dbReference type="ARBA" id="ARBA00022833"/>
    </source>
</evidence>
<keyword evidence="2 6" id="KW-0479">Metal-binding</keyword>
<reference evidence="10" key="1">
    <citation type="submission" date="2023-01" db="EMBL/GenBank/DDBJ databases">
        <title>Genome assembly of the deep-sea coral Lophelia pertusa.</title>
        <authorList>
            <person name="Herrera S."/>
            <person name="Cordes E."/>
        </authorList>
    </citation>
    <scope>NUCLEOTIDE SEQUENCE</scope>
    <source>
        <strain evidence="10">USNM1676648</strain>
        <tissue evidence="10">Polyp</tissue>
    </source>
</reference>
<dbReference type="FunFam" id="3.40.390.10:FF:000097">
    <property type="entry name" value="Metalloendopeptidase"/>
    <property type="match status" value="1"/>
</dbReference>
<keyword evidence="5 6" id="KW-0482">Metalloprotease</keyword>
<dbReference type="PROSITE" id="PS51864">
    <property type="entry name" value="ASTACIN"/>
    <property type="match status" value="1"/>
</dbReference>
<dbReference type="CDD" id="cd04280">
    <property type="entry name" value="ZnMc_astacin_like"/>
    <property type="match status" value="1"/>
</dbReference>
<sequence length="257" mass="29292">MISLCVLLVVTSTFALPVENEDRQKRGASKLHIFEGDMMLTEEQIKAAESGMDPTNVDGERGLSAFSRHKWPGGIVPYSFHDSADSMWKRPAIFSAMKEWMEKTCIKFVKRTTQRDYIQFFVGKGCYSSVGRVGGGQRLSLGSGCGFHGIAVHEIGHALGFWHEQSRPDRDNFVDIIWDNIQDEHKHNFRKYSHGYVNSLGVPYDYGSIMHYGKHDFAKWPWQVTIRSKNGASIGQRKHLSPMDVKQMNLLYQCNKN</sequence>
<accession>A0A9W9ZCE5</accession>
<evidence type="ECO:0000256" key="3">
    <source>
        <dbReference type="ARBA" id="ARBA00022801"/>
    </source>
</evidence>
<dbReference type="GO" id="GO:0006508">
    <property type="term" value="P:proteolysis"/>
    <property type="evidence" value="ECO:0007669"/>
    <property type="project" value="UniProtKB-KW"/>
</dbReference>
<evidence type="ECO:0000256" key="5">
    <source>
        <dbReference type="ARBA" id="ARBA00023049"/>
    </source>
</evidence>
<evidence type="ECO:0000256" key="6">
    <source>
        <dbReference type="PROSITE-ProRule" id="PRU01211"/>
    </source>
</evidence>
<dbReference type="SUPFAM" id="SSF55486">
    <property type="entry name" value="Metalloproteases ('zincins'), catalytic domain"/>
    <property type="match status" value="1"/>
</dbReference>
<name>A0A9W9ZCE5_9CNID</name>
<keyword evidence="8" id="KW-0732">Signal</keyword>
<protein>
    <recommendedName>
        <fullName evidence="7">Metalloendopeptidase</fullName>
        <ecNumber evidence="7">3.4.24.-</ecNumber>
    </recommendedName>
</protein>
<evidence type="ECO:0000256" key="8">
    <source>
        <dbReference type="SAM" id="SignalP"/>
    </source>
</evidence>
<feature type="domain" description="Peptidase M12A" evidence="9">
    <location>
        <begin position="61"/>
        <end position="255"/>
    </location>
</feature>
<dbReference type="GO" id="GO:0004222">
    <property type="term" value="F:metalloendopeptidase activity"/>
    <property type="evidence" value="ECO:0007669"/>
    <property type="project" value="UniProtKB-UniRule"/>
</dbReference>
<evidence type="ECO:0000313" key="11">
    <source>
        <dbReference type="Proteomes" id="UP001163046"/>
    </source>
</evidence>
<dbReference type="SMART" id="SM00235">
    <property type="entry name" value="ZnMc"/>
    <property type="match status" value="1"/>
</dbReference>
<feature type="binding site" evidence="6">
    <location>
        <position position="153"/>
    </location>
    <ligand>
        <name>Zn(2+)</name>
        <dbReference type="ChEBI" id="CHEBI:29105"/>
        <note>catalytic</note>
    </ligand>
</feature>
<dbReference type="Pfam" id="PF01400">
    <property type="entry name" value="Astacin"/>
    <property type="match status" value="1"/>
</dbReference>
<feature type="signal peptide" evidence="8">
    <location>
        <begin position="1"/>
        <end position="15"/>
    </location>
</feature>
<keyword evidence="4 6" id="KW-0862">Zinc</keyword>
<dbReference type="Gene3D" id="3.40.390.10">
    <property type="entry name" value="Collagenase (Catalytic Domain)"/>
    <property type="match status" value="1"/>
</dbReference>
<evidence type="ECO:0000313" key="10">
    <source>
        <dbReference type="EMBL" id="KAJ7379141.1"/>
    </source>
</evidence>
<evidence type="ECO:0000256" key="7">
    <source>
        <dbReference type="RuleBase" id="RU361183"/>
    </source>
</evidence>
<evidence type="ECO:0000259" key="9">
    <source>
        <dbReference type="PROSITE" id="PS51864"/>
    </source>
</evidence>
<dbReference type="InterPro" id="IPR006026">
    <property type="entry name" value="Peptidase_Metallo"/>
</dbReference>
<keyword evidence="1 6" id="KW-0645">Protease</keyword>
<dbReference type="PANTHER" id="PTHR10127">
    <property type="entry name" value="DISCOIDIN, CUB, EGF, LAMININ , AND ZINC METALLOPROTEASE DOMAIN CONTAINING"/>
    <property type="match status" value="1"/>
</dbReference>
<dbReference type="EC" id="3.4.24.-" evidence="7"/>
<feature type="chain" id="PRO_5040976580" description="Metalloendopeptidase" evidence="8">
    <location>
        <begin position="16"/>
        <end position="257"/>
    </location>
</feature>
<dbReference type="AlphaFoldDB" id="A0A9W9ZCE5"/>
<feature type="active site" evidence="6">
    <location>
        <position position="154"/>
    </location>
</feature>
<dbReference type="InterPro" id="IPR024079">
    <property type="entry name" value="MetalloPept_cat_dom_sf"/>
</dbReference>